<feature type="domain" description="Aerobactin siderophore biosynthesis IucA/IucC N-terminal" evidence="2">
    <location>
        <begin position="174"/>
        <end position="415"/>
    </location>
</feature>
<dbReference type="EMBL" id="LPVY01000011">
    <property type="protein sequence ID" value="KZB64955.1"/>
    <property type="molecule type" value="Genomic_DNA"/>
</dbReference>
<dbReference type="Pfam" id="PF06276">
    <property type="entry name" value="FhuF"/>
    <property type="match status" value="1"/>
</dbReference>
<sequence length="631" mass="71392">MNVTTNNLSSGTSSYSEIEYAQANALRRIVRCLFAERIIDPDRLVCDPDGRSAKVELRASNTTVWFEDIEQAPANTVINHGSIKVRSSDGDWHVISTGAELIDLMLPDFDFVPADTNGENLKRDIANSIENDAEARRFREKWNAELANNIAASGARGLIDYARRQFDTRDASIMLDQWGSLEGHPFYPTWKTKPNLTSAEVASLSPECAAVVPVRVAALRADMAHLEHMPHITDLHLWFAENLPTVYRDWKNGLMNNGHEQRDWLPLPIHGWHLEHYVKSHFSNEINQGILIIDGPDLETRPSMSFRTMLPTDPQNSPFIKLPVAIWLTSELRSLQAKSIHMGPRISTVISEILAAENGFDETLEVFTEDVGIHYKHAIRQDDAEGKLLSVIFRATKGRLDRNDGLLPVTVAALLTRNPSVDAPLIAEMVDGSNGRASKPDVTDFFRRYARAVIHPVIQIYLMYGIALEAHQQNTSILFDETGTPVRMLIRDFGDGRTFAPLLNERGYDLKSYYYKGILPTVFDDDIEPVRSFVIDACFVCHLHEMALTLSHHYELDDDVLWQVMGEETARAFAHAKPRVSSAAFWQEEREIFLTHDWSTRSVLRMHLQKYADYRVQHQLPNPMTAGSKPA</sequence>
<dbReference type="GO" id="GO:0019290">
    <property type="term" value="P:siderophore biosynthetic process"/>
    <property type="evidence" value="ECO:0007669"/>
    <property type="project" value="InterPro"/>
</dbReference>
<evidence type="ECO:0000313" key="5">
    <source>
        <dbReference type="Proteomes" id="UP000076335"/>
    </source>
</evidence>
<dbReference type="PANTHER" id="PTHR34384:SF6">
    <property type="entry name" value="STAPHYLOFERRIN B SYNTHASE"/>
    <property type="match status" value="1"/>
</dbReference>
<reference evidence="4 5" key="1">
    <citation type="submission" date="2015-12" db="EMBL/GenBank/DDBJ databases">
        <title>Genome sequence of Thalassospira lucentensis MCCC 1A02072.</title>
        <authorList>
            <person name="Lu L."/>
            <person name="Lai Q."/>
            <person name="Shao Z."/>
            <person name="Qian P."/>
        </authorList>
    </citation>
    <scope>NUCLEOTIDE SEQUENCE [LARGE SCALE GENOMIC DNA]</scope>
    <source>
        <strain evidence="4 5">MCCC 1A02072</strain>
    </source>
</reference>
<evidence type="ECO:0000313" key="4">
    <source>
        <dbReference type="EMBL" id="KZB64955.1"/>
    </source>
</evidence>
<evidence type="ECO:0000259" key="3">
    <source>
        <dbReference type="Pfam" id="PF06276"/>
    </source>
</evidence>
<proteinExistence type="predicted"/>
<name>A0A154L6T2_9PROT</name>
<feature type="domain" description="Aerobactin siderophore biosynthesis IucA/IucC-like C-terminal" evidence="3">
    <location>
        <begin position="444"/>
        <end position="615"/>
    </location>
</feature>
<comment type="pathway">
    <text evidence="1">Siderophore biosynthesis.</text>
</comment>
<dbReference type="Pfam" id="PF04183">
    <property type="entry name" value="IucA_IucC"/>
    <property type="match status" value="1"/>
</dbReference>
<dbReference type="PANTHER" id="PTHR34384">
    <property type="entry name" value="L-2,3-DIAMINOPROPANOATE--CITRATE LIGASE"/>
    <property type="match status" value="1"/>
</dbReference>
<dbReference type="Proteomes" id="UP000076335">
    <property type="component" value="Unassembled WGS sequence"/>
</dbReference>
<dbReference type="InterPro" id="IPR007310">
    <property type="entry name" value="Aerobactin_biosyn_IucA/IucC_N"/>
</dbReference>
<dbReference type="AlphaFoldDB" id="A0A154L6T2"/>
<dbReference type="InterPro" id="IPR037455">
    <property type="entry name" value="LucA/IucC-like"/>
</dbReference>
<gene>
    <name evidence="4" type="ORF">AUP42_18325</name>
</gene>
<dbReference type="InterPro" id="IPR022770">
    <property type="entry name" value="IucA/IucC-like_C"/>
</dbReference>
<comment type="caution">
    <text evidence="4">The sequence shown here is derived from an EMBL/GenBank/DDBJ whole genome shotgun (WGS) entry which is preliminary data.</text>
</comment>
<dbReference type="GO" id="GO:0016881">
    <property type="term" value="F:acid-amino acid ligase activity"/>
    <property type="evidence" value="ECO:0007669"/>
    <property type="project" value="UniProtKB-ARBA"/>
</dbReference>
<protein>
    <recommendedName>
        <fullName evidence="6">IucA/IucC family siderophore biosynthesis protein</fullName>
    </recommendedName>
</protein>
<accession>A0A154L6T2</accession>
<evidence type="ECO:0000256" key="1">
    <source>
        <dbReference type="ARBA" id="ARBA00004924"/>
    </source>
</evidence>
<evidence type="ECO:0000259" key="2">
    <source>
        <dbReference type="Pfam" id="PF04183"/>
    </source>
</evidence>
<evidence type="ECO:0008006" key="6">
    <source>
        <dbReference type="Google" id="ProtNLM"/>
    </source>
</evidence>
<organism evidence="4 5">
    <name type="scientific">Thalassospira lucentensis</name>
    <dbReference type="NCBI Taxonomy" id="168935"/>
    <lineage>
        <taxon>Bacteria</taxon>
        <taxon>Pseudomonadati</taxon>
        <taxon>Pseudomonadota</taxon>
        <taxon>Alphaproteobacteria</taxon>
        <taxon>Rhodospirillales</taxon>
        <taxon>Thalassospiraceae</taxon>
        <taxon>Thalassospira</taxon>
    </lineage>
</organism>
<dbReference type="Gene3D" id="1.10.510.40">
    <property type="match status" value="1"/>
</dbReference>